<dbReference type="EMBL" id="JBHSZO010000007">
    <property type="protein sequence ID" value="MFC7217805.1"/>
    <property type="molecule type" value="Genomic_DNA"/>
</dbReference>
<dbReference type="InterPro" id="IPR002575">
    <property type="entry name" value="Aminoglycoside_PTrfase"/>
</dbReference>
<comment type="caution">
    <text evidence="2">The sequence shown here is derived from an EMBL/GenBank/DDBJ whole genome shotgun (WGS) entry which is preliminary data.</text>
</comment>
<protein>
    <submittedName>
        <fullName evidence="2">Phosphotransferase family protein</fullName>
    </submittedName>
</protein>
<dbReference type="InterPro" id="IPR011009">
    <property type="entry name" value="Kinase-like_dom_sf"/>
</dbReference>
<proteinExistence type="predicted"/>
<evidence type="ECO:0000313" key="2">
    <source>
        <dbReference type="EMBL" id="MFC7217805.1"/>
    </source>
</evidence>
<accession>A0ABW2GAM9</accession>
<dbReference type="SUPFAM" id="SSF56112">
    <property type="entry name" value="Protein kinase-like (PK-like)"/>
    <property type="match status" value="1"/>
</dbReference>
<keyword evidence="3" id="KW-1185">Reference proteome</keyword>
<dbReference type="Proteomes" id="UP001596413">
    <property type="component" value="Unassembled WGS sequence"/>
</dbReference>
<name>A0ABW2GAM9_9ACTN</name>
<reference evidence="3" key="1">
    <citation type="journal article" date="2019" name="Int. J. Syst. Evol. Microbiol.">
        <title>The Global Catalogue of Microorganisms (GCM) 10K type strain sequencing project: providing services to taxonomists for standard genome sequencing and annotation.</title>
        <authorList>
            <consortium name="The Broad Institute Genomics Platform"/>
            <consortium name="The Broad Institute Genome Sequencing Center for Infectious Disease"/>
            <person name="Wu L."/>
            <person name="Ma J."/>
        </authorList>
    </citation>
    <scope>NUCLEOTIDE SEQUENCE [LARGE SCALE GENOMIC DNA]</scope>
    <source>
        <strain evidence="3">CGMCC 1.13681</strain>
    </source>
</reference>
<evidence type="ECO:0000259" key="1">
    <source>
        <dbReference type="Pfam" id="PF01636"/>
    </source>
</evidence>
<dbReference type="Pfam" id="PF01636">
    <property type="entry name" value="APH"/>
    <property type="match status" value="1"/>
</dbReference>
<dbReference type="RefSeq" id="WP_386412989.1">
    <property type="nucleotide sequence ID" value="NZ_JBHSZO010000007.1"/>
</dbReference>
<feature type="domain" description="Aminoglycoside phosphotransferase" evidence="1">
    <location>
        <begin position="39"/>
        <end position="251"/>
    </location>
</feature>
<organism evidence="2 3">
    <name type="scientific">Streptomyces polyrhachis</name>
    <dbReference type="NCBI Taxonomy" id="1282885"/>
    <lineage>
        <taxon>Bacteria</taxon>
        <taxon>Bacillati</taxon>
        <taxon>Actinomycetota</taxon>
        <taxon>Actinomycetes</taxon>
        <taxon>Kitasatosporales</taxon>
        <taxon>Streptomycetaceae</taxon>
        <taxon>Streptomyces</taxon>
    </lineage>
</organism>
<evidence type="ECO:0000313" key="3">
    <source>
        <dbReference type="Proteomes" id="UP001596413"/>
    </source>
</evidence>
<gene>
    <name evidence="2" type="ORF">ACFQLX_06400</name>
</gene>
<sequence>MPLSQQTLVQRLAALRPGRPHRVLADRPDATVVAAGGVVAKAHDPGSDPAALRARLRLAAHPALSGVLLAPLPGPPHVWDDRLVTQWPEGAPVSPDHPEDAPWAQAGRLLARLHRLDPAALPGPLPPMRGPAKAARALARLHAAPAPKGPDAAAPVRRAWAQLPPWARGEEPYAGPTALCHGDLHLGQLVRHPLPDGPWLLIDIDDTGLGDPAWDLARPAACYATGLVPPADWEALLSAYREAGGTAAGPPGAGLWPARLEVPARALTVQMAALALARAREEGRAPDDVDRDLLKACERMVYP</sequence>
<dbReference type="Gene3D" id="3.90.1200.10">
    <property type="match status" value="1"/>
</dbReference>